<gene>
    <name evidence="1" type="ORF">L3Q82_003996</name>
</gene>
<accession>A0ACB8X7J6</accession>
<name>A0ACB8X7J6_9TELE</name>
<reference evidence="1" key="1">
    <citation type="submission" date="2022-04" db="EMBL/GenBank/DDBJ databases">
        <title>Jade perch genome.</title>
        <authorList>
            <person name="Chao B."/>
        </authorList>
    </citation>
    <scope>NUCLEOTIDE SEQUENCE</scope>
    <source>
        <strain evidence="1">CB-2022</strain>
    </source>
</reference>
<protein>
    <submittedName>
        <fullName evidence="1">Uncharacterized protein</fullName>
    </submittedName>
</protein>
<proteinExistence type="predicted"/>
<dbReference type="EMBL" id="CM041532">
    <property type="protein sequence ID" value="KAI3375688.1"/>
    <property type="molecule type" value="Genomic_DNA"/>
</dbReference>
<dbReference type="Proteomes" id="UP000831701">
    <property type="component" value="Chromosome 2"/>
</dbReference>
<evidence type="ECO:0000313" key="2">
    <source>
        <dbReference type="Proteomes" id="UP000831701"/>
    </source>
</evidence>
<keyword evidence="2" id="KW-1185">Reference proteome</keyword>
<evidence type="ECO:0000313" key="1">
    <source>
        <dbReference type="EMBL" id="KAI3375688.1"/>
    </source>
</evidence>
<comment type="caution">
    <text evidence="1">The sequence shown here is derived from an EMBL/GenBank/DDBJ whole genome shotgun (WGS) entry which is preliminary data.</text>
</comment>
<organism evidence="1 2">
    <name type="scientific">Scortum barcoo</name>
    <name type="common">barcoo grunter</name>
    <dbReference type="NCBI Taxonomy" id="214431"/>
    <lineage>
        <taxon>Eukaryota</taxon>
        <taxon>Metazoa</taxon>
        <taxon>Chordata</taxon>
        <taxon>Craniata</taxon>
        <taxon>Vertebrata</taxon>
        <taxon>Euteleostomi</taxon>
        <taxon>Actinopterygii</taxon>
        <taxon>Neopterygii</taxon>
        <taxon>Teleostei</taxon>
        <taxon>Neoteleostei</taxon>
        <taxon>Acanthomorphata</taxon>
        <taxon>Eupercaria</taxon>
        <taxon>Centrarchiformes</taxon>
        <taxon>Terapontoidei</taxon>
        <taxon>Terapontidae</taxon>
        <taxon>Scortum</taxon>
    </lineage>
</organism>
<sequence>MNPVTEDCSPAWAETTAVAPQLGSPNAQEPPTSFSTAPDVAYLAPNNEKRPFPLQISRSILESLLSPAADVVKGLRPDLHPLSYLQLLDSAFSMVEDGEELYAQFMNTLQDPELEKHISLSLMATELSLKYSRHQSAILVTLCPETGWRPILRKSLPSKLGQFLKTCENSDPSLALLGIIGGQDLQHVLERFAAECEAAGMRISTSKSEAMVLDRTGKGWHALSRWVERSCLKWRSSSISGSCSRVRERSEREIDRRIGAASAVMRRSVYRTVVVKKELSRKGEALEFTGQSTFPPSPMVMNFG</sequence>